<dbReference type="Proteomes" id="UP000717696">
    <property type="component" value="Unassembled WGS sequence"/>
</dbReference>
<accession>A0A9P9DK37</accession>
<protein>
    <submittedName>
        <fullName evidence="2">Uncharacterized protein</fullName>
    </submittedName>
</protein>
<name>A0A9P9DK37_9HYPO</name>
<evidence type="ECO:0000313" key="2">
    <source>
        <dbReference type="EMBL" id="KAH7122160.1"/>
    </source>
</evidence>
<evidence type="ECO:0000313" key="3">
    <source>
        <dbReference type="Proteomes" id="UP000717696"/>
    </source>
</evidence>
<dbReference type="OrthoDB" id="5103372at2759"/>
<keyword evidence="3" id="KW-1185">Reference proteome</keyword>
<proteinExistence type="predicted"/>
<organism evidence="2 3">
    <name type="scientific">Dactylonectria estremocensis</name>
    <dbReference type="NCBI Taxonomy" id="1079267"/>
    <lineage>
        <taxon>Eukaryota</taxon>
        <taxon>Fungi</taxon>
        <taxon>Dikarya</taxon>
        <taxon>Ascomycota</taxon>
        <taxon>Pezizomycotina</taxon>
        <taxon>Sordariomycetes</taxon>
        <taxon>Hypocreomycetidae</taxon>
        <taxon>Hypocreales</taxon>
        <taxon>Nectriaceae</taxon>
        <taxon>Dactylonectria</taxon>
    </lineage>
</organism>
<gene>
    <name evidence="2" type="ORF">B0J13DRAFT_648371</name>
</gene>
<dbReference type="EMBL" id="JAGMUU010000026">
    <property type="protein sequence ID" value="KAH7122160.1"/>
    <property type="molecule type" value="Genomic_DNA"/>
</dbReference>
<reference evidence="2" key="1">
    <citation type="journal article" date="2021" name="Nat. Commun.">
        <title>Genetic determinants of endophytism in the Arabidopsis root mycobiome.</title>
        <authorList>
            <person name="Mesny F."/>
            <person name="Miyauchi S."/>
            <person name="Thiergart T."/>
            <person name="Pickel B."/>
            <person name="Atanasova L."/>
            <person name="Karlsson M."/>
            <person name="Huettel B."/>
            <person name="Barry K.W."/>
            <person name="Haridas S."/>
            <person name="Chen C."/>
            <person name="Bauer D."/>
            <person name="Andreopoulos W."/>
            <person name="Pangilinan J."/>
            <person name="LaButti K."/>
            <person name="Riley R."/>
            <person name="Lipzen A."/>
            <person name="Clum A."/>
            <person name="Drula E."/>
            <person name="Henrissat B."/>
            <person name="Kohler A."/>
            <person name="Grigoriev I.V."/>
            <person name="Martin F.M."/>
            <person name="Hacquard S."/>
        </authorList>
    </citation>
    <scope>NUCLEOTIDE SEQUENCE</scope>
    <source>
        <strain evidence="2">MPI-CAGE-AT-0021</strain>
    </source>
</reference>
<dbReference type="AlphaFoldDB" id="A0A9P9DK37"/>
<sequence length="304" mass="34584">MNPNAPSFRPLVPSSSHLHRLLHWHFCGCTYLTATFFDDHAMFPPQCMFPSYHFTPFKYVGNFEPDETWPARQPSTPSHRTARPVKSALRTKKGPRKTANFGVALCAETNKPVPPPTDPGDARRRWYHANACLREARDMLLTMPDEEEQSSVLSPPTEPEQFTFLNQDMQVQDNIRIANHNSHEQTVDAVCRGILDLLMFVHTRKDKAMRRIRRIVNREVTEHGTVGSYTGDEMIYAERAWAHTIIPLWAYADPSTALSYSWTTPPAAYMIGANAQLGGLLSEKTWLKVREDYEPDEKGTGQQG</sequence>
<feature type="region of interest" description="Disordered" evidence="1">
    <location>
        <begin position="68"/>
        <end position="93"/>
    </location>
</feature>
<evidence type="ECO:0000256" key="1">
    <source>
        <dbReference type="SAM" id="MobiDB-lite"/>
    </source>
</evidence>
<comment type="caution">
    <text evidence="2">The sequence shown here is derived from an EMBL/GenBank/DDBJ whole genome shotgun (WGS) entry which is preliminary data.</text>
</comment>